<feature type="domain" description="GP-PDE" evidence="14">
    <location>
        <begin position="34"/>
        <end position="305"/>
    </location>
</feature>
<dbReference type="EMBL" id="JAZGQO010000002">
    <property type="protein sequence ID" value="KAK6190000.1"/>
    <property type="molecule type" value="Genomic_DNA"/>
</dbReference>
<evidence type="ECO:0000256" key="11">
    <source>
        <dbReference type="ARBA" id="ARBA00048580"/>
    </source>
</evidence>
<dbReference type="Proteomes" id="UP001347796">
    <property type="component" value="Unassembled WGS sequence"/>
</dbReference>
<proteinExistence type="inferred from homology"/>
<evidence type="ECO:0000256" key="12">
    <source>
        <dbReference type="ARBA" id="ARBA00048947"/>
    </source>
</evidence>
<organism evidence="15 16">
    <name type="scientific">Patella caerulea</name>
    <name type="common">Rayed Mediterranean limpet</name>
    <dbReference type="NCBI Taxonomy" id="87958"/>
    <lineage>
        <taxon>Eukaryota</taxon>
        <taxon>Metazoa</taxon>
        <taxon>Spiralia</taxon>
        <taxon>Lophotrochozoa</taxon>
        <taxon>Mollusca</taxon>
        <taxon>Gastropoda</taxon>
        <taxon>Patellogastropoda</taxon>
        <taxon>Patelloidea</taxon>
        <taxon>Patellidae</taxon>
        <taxon>Patella</taxon>
    </lineage>
</organism>
<comment type="catalytic activity">
    <reaction evidence="11">
        <text>1-O-(1Z-octadecenyl)-sn-glycero-3-phospho-N-hexadecanoyl-ethanolamine + H2O = 1-O-(1Z-octadecenyl)-sn-glycero-3-phosphate + N-hexadecanoylethanolamine + H(+)</text>
        <dbReference type="Rhea" id="RHEA:53184"/>
        <dbReference type="ChEBI" id="CHEBI:15377"/>
        <dbReference type="ChEBI" id="CHEBI:15378"/>
        <dbReference type="ChEBI" id="CHEBI:71464"/>
        <dbReference type="ChEBI" id="CHEBI:137009"/>
        <dbReference type="ChEBI" id="CHEBI:137017"/>
    </reaction>
    <physiologicalReaction direction="left-to-right" evidence="11">
        <dbReference type="Rhea" id="RHEA:53185"/>
    </physiologicalReaction>
</comment>
<comment type="similarity">
    <text evidence="2">Belongs to the glycerophosphoryl diester phosphodiesterase family.</text>
</comment>
<evidence type="ECO:0000256" key="6">
    <source>
        <dbReference type="ARBA" id="ARBA00023098"/>
    </source>
</evidence>
<evidence type="ECO:0000256" key="4">
    <source>
        <dbReference type="ARBA" id="ARBA00022801"/>
    </source>
</evidence>
<keyword evidence="5 13" id="KW-1133">Transmembrane helix</keyword>
<dbReference type="GO" id="GO:0004622">
    <property type="term" value="F:phosphatidylcholine lysophospholipase activity"/>
    <property type="evidence" value="ECO:0007669"/>
    <property type="project" value="TreeGrafter"/>
</dbReference>
<evidence type="ECO:0000256" key="8">
    <source>
        <dbReference type="ARBA" id="ARBA00036083"/>
    </source>
</evidence>
<keyword evidence="4" id="KW-0378">Hydrolase</keyword>
<comment type="caution">
    <text evidence="15">The sequence shown here is derived from an EMBL/GenBank/DDBJ whole genome shotgun (WGS) entry which is preliminary data.</text>
</comment>
<evidence type="ECO:0000256" key="2">
    <source>
        <dbReference type="ARBA" id="ARBA00007277"/>
    </source>
</evidence>
<protein>
    <recommendedName>
        <fullName evidence="14">GP-PDE domain-containing protein</fullName>
    </recommendedName>
</protein>
<evidence type="ECO:0000313" key="16">
    <source>
        <dbReference type="Proteomes" id="UP001347796"/>
    </source>
</evidence>
<keyword evidence="7 13" id="KW-0472">Membrane</keyword>
<keyword evidence="6" id="KW-0443">Lipid metabolism</keyword>
<comment type="catalytic activity">
    <reaction evidence="8">
        <text>1-O-hexadecyl-sn-glycero-3-phosphocholine + H2O = 1-O-hexadecyl-sn-glycero-3-phosphate + choline + H(+)</text>
        <dbReference type="Rhea" id="RHEA:41143"/>
        <dbReference type="ChEBI" id="CHEBI:15354"/>
        <dbReference type="ChEBI" id="CHEBI:15377"/>
        <dbReference type="ChEBI" id="CHEBI:15378"/>
        <dbReference type="ChEBI" id="CHEBI:64496"/>
        <dbReference type="ChEBI" id="CHEBI:77580"/>
    </reaction>
    <physiologicalReaction direction="left-to-right" evidence="8">
        <dbReference type="Rhea" id="RHEA:41144"/>
    </physiologicalReaction>
</comment>
<keyword evidence="3 13" id="KW-0812">Transmembrane</keyword>
<accession>A0AAN8KED2</accession>
<dbReference type="GO" id="GO:0008081">
    <property type="term" value="F:phosphoric diester hydrolase activity"/>
    <property type="evidence" value="ECO:0007669"/>
    <property type="project" value="InterPro"/>
</dbReference>
<dbReference type="GO" id="GO:0005789">
    <property type="term" value="C:endoplasmic reticulum membrane"/>
    <property type="evidence" value="ECO:0007669"/>
    <property type="project" value="TreeGrafter"/>
</dbReference>
<dbReference type="InterPro" id="IPR030395">
    <property type="entry name" value="GP_PDE_dom"/>
</dbReference>
<evidence type="ECO:0000256" key="7">
    <source>
        <dbReference type="ARBA" id="ARBA00023136"/>
    </source>
</evidence>
<evidence type="ECO:0000256" key="10">
    <source>
        <dbReference type="ARBA" id="ARBA00047538"/>
    </source>
</evidence>
<dbReference type="PANTHER" id="PTHR42758:SF2">
    <property type="entry name" value="PHOSPHATIDYLGLYCEROL PHOSPHOLIPASE C"/>
    <property type="match status" value="1"/>
</dbReference>
<feature type="transmembrane region" description="Helical" evidence="13">
    <location>
        <begin position="200"/>
        <end position="217"/>
    </location>
</feature>
<gene>
    <name evidence="15" type="ORF">SNE40_001956</name>
</gene>
<comment type="subcellular location">
    <subcellularLocation>
        <location evidence="1">Membrane</location>
    </subcellularLocation>
</comment>
<feature type="transmembrane region" description="Helical" evidence="13">
    <location>
        <begin position="6"/>
        <end position="24"/>
    </location>
</feature>
<dbReference type="PROSITE" id="PS51704">
    <property type="entry name" value="GP_PDE"/>
    <property type="match status" value="1"/>
</dbReference>
<evidence type="ECO:0000256" key="13">
    <source>
        <dbReference type="SAM" id="Phobius"/>
    </source>
</evidence>
<keyword evidence="16" id="KW-1185">Reference proteome</keyword>
<comment type="catalytic activity">
    <reaction evidence="12">
        <text>N,1-di-(9Z-octadecenoyl)-sn-glycero-3-phosphoethanolamine + H2O = N-(9Z-octadecenoyl) ethanolamine + 1-(9Z-octadecenoyl)-sn-glycero-3-phosphate + H(+)</text>
        <dbReference type="Rhea" id="RHEA:56460"/>
        <dbReference type="ChEBI" id="CHEBI:15377"/>
        <dbReference type="ChEBI" id="CHEBI:15378"/>
        <dbReference type="ChEBI" id="CHEBI:71466"/>
        <dbReference type="ChEBI" id="CHEBI:74544"/>
        <dbReference type="ChEBI" id="CHEBI:85222"/>
    </reaction>
    <physiologicalReaction direction="left-to-right" evidence="12">
        <dbReference type="Rhea" id="RHEA:56461"/>
    </physiologicalReaction>
</comment>
<reference evidence="15 16" key="1">
    <citation type="submission" date="2024-01" db="EMBL/GenBank/DDBJ databases">
        <title>The genome of the rayed Mediterranean limpet Patella caerulea (Linnaeus, 1758).</title>
        <authorList>
            <person name="Anh-Thu Weber A."/>
            <person name="Halstead-Nussloch G."/>
        </authorList>
    </citation>
    <scope>NUCLEOTIDE SEQUENCE [LARGE SCALE GENOMIC DNA]</scope>
    <source>
        <strain evidence="15">AATW-2023a</strain>
        <tissue evidence="15">Whole specimen</tissue>
    </source>
</reference>
<evidence type="ECO:0000256" key="3">
    <source>
        <dbReference type="ARBA" id="ARBA00022692"/>
    </source>
</evidence>
<sequence>MVFVAVIGGYIITSLLLFRFPGLLHKKKTLKFRAHHISHRGGAGENLENTMTAFRHAARLGTQMLEIDCHISRDGQVVVAHDNNLERSCGQTIKITETDSCDLPKMKGRMKVDFEPNFILEAGEDRSLPLLKHVFDEFPDLPINIDIKIDNNELIAKVSDLVKLYNREEITAWGNRSDTICKKIYKENPNIPLLFSMKRVVVLILLFYSGLLPFVPLKESLLEIIMPSIILDENKFPMSLSRKQRFLVKFIDMLLMRPALFNHLNRRGIQTYIWVLNSEEDFEKAFKCNSTGVMTDFPTKLKAYLDEHPEFMSV</sequence>
<dbReference type="PANTHER" id="PTHR42758">
    <property type="entry name" value="PHOSPHATIDYLGLYCEROL PHOSPHOLIPASE C"/>
    <property type="match status" value="1"/>
</dbReference>
<dbReference type="AlphaFoldDB" id="A0AAN8KED2"/>
<name>A0AAN8KED2_PATCE</name>
<dbReference type="Pfam" id="PF03009">
    <property type="entry name" value="GDPD"/>
    <property type="match status" value="1"/>
</dbReference>
<dbReference type="InterPro" id="IPR017946">
    <property type="entry name" value="PLC-like_Pdiesterase_TIM-brl"/>
</dbReference>
<dbReference type="PROSITE" id="PS50007">
    <property type="entry name" value="PIPLC_X_DOMAIN"/>
    <property type="match status" value="1"/>
</dbReference>
<evidence type="ECO:0000259" key="14">
    <source>
        <dbReference type="PROSITE" id="PS51704"/>
    </source>
</evidence>
<evidence type="ECO:0000313" key="15">
    <source>
        <dbReference type="EMBL" id="KAK6190000.1"/>
    </source>
</evidence>
<evidence type="ECO:0000256" key="9">
    <source>
        <dbReference type="ARBA" id="ARBA00047392"/>
    </source>
</evidence>
<dbReference type="GO" id="GO:0046475">
    <property type="term" value="P:glycerophospholipid catabolic process"/>
    <property type="evidence" value="ECO:0007669"/>
    <property type="project" value="TreeGrafter"/>
</dbReference>
<evidence type="ECO:0000256" key="5">
    <source>
        <dbReference type="ARBA" id="ARBA00022989"/>
    </source>
</evidence>
<dbReference type="SUPFAM" id="SSF51695">
    <property type="entry name" value="PLC-like phosphodiesterases"/>
    <property type="match status" value="1"/>
</dbReference>
<evidence type="ECO:0000256" key="1">
    <source>
        <dbReference type="ARBA" id="ARBA00004370"/>
    </source>
</evidence>
<comment type="catalytic activity">
    <reaction evidence="9">
        <text>N-(5Z,8Z,11Z,14Z-eicosatetraenoyl)-1-(9Z-octadecenoyl)-sn-glycero-3-phosphoethanolamine + H2O = N-(5Z,8Z,11Z,14Z-eicosatetraenoyl)-ethanolamine + 1-(9Z-octadecenoyl)-sn-glycero-3-phosphate + H(+)</text>
        <dbReference type="Rhea" id="RHEA:45544"/>
        <dbReference type="ChEBI" id="CHEBI:2700"/>
        <dbReference type="ChEBI" id="CHEBI:15377"/>
        <dbReference type="ChEBI" id="CHEBI:15378"/>
        <dbReference type="ChEBI" id="CHEBI:74544"/>
        <dbReference type="ChEBI" id="CHEBI:85223"/>
    </reaction>
    <physiologicalReaction direction="left-to-right" evidence="9">
        <dbReference type="Rhea" id="RHEA:45545"/>
    </physiologicalReaction>
</comment>
<dbReference type="CDD" id="cd08612">
    <property type="entry name" value="GDPD_GDE4"/>
    <property type="match status" value="1"/>
</dbReference>
<dbReference type="InterPro" id="IPR052271">
    <property type="entry name" value="GDPD-Related"/>
</dbReference>
<dbReference type="Gene3D" id="3.20.20.190">
    <property type="entry name" value="Phosphatidylinositol (PI) phosphodiesterase"/>
    <property type="match status" value="1"/>
</dbReference>
<comment type="catalytic activity">
    <reaction evidence="10">
        <text>N-hexadecanoyl-1-(9Z-octadecenoyl)-sn-glycero-3-phosphoethanolamine + H2O = N-hexadecanoylethanolamine + 1-(9Z-octadecenoyl)-sn-glycero-3-phosphate + H(+)</text>
        <dbReference type="Rhea" id="RHEA:53168"/>
        <dbReference type="ChEBI" id="CHEBI:15377"/>
        <dbReference type="ChEBI" id="CHEBI:15378"/>
        <dbReference type="ChEBI" id="CHEBI:71464"/>
        <dbReference type="ChEBI" id="CHEBI:74544"/>
        <dbReference type="ChEBI" id="CHEBI:85217"/>
    </reaction>
    <physiologicalReaction direction="left-to-right" evidence="10">
        <dbReference type="Rhea" id="RHEA:53169"/>
    </physiologicalReaction>
</comment>